<dbReference type="Proteomes" id="UP000683000">
    <property type="component" value="Unassembled WGS sequence"/>
</dbReference>
<dbReference type="EMBL" id="JAGFBS010000018">
    <property type="protein sequence ID" value="KAG6374246.1"/>
    <property type="molecule type" value="Genomic_DNA"/>
</dbReference>
<evidence type="ECO:0000313" key="1">
    <source>
        <dbReference type="EMBL" id="KAG6374246.1"/>
    </source>
</evidence>
<sequence length="430" mass="48416">MCTAIRRSRLANRGIAAHLAQKTSKCNSWERGPVALPVWDATEEYSSTEYTASLPSLPSSRRLDFPPVPDDGDFDMAFLPDPPDAMNIFAEDQPDGEQGDSQPSAAASAAFLTSLGLGRQVQFFRNARRVYNVGQTFLDRFAMDAYSSHHRSNIYYPFATHDDWQMANYLLQSHLSMAKIDEYLKLNLIRTLPLSFHTAKELRGRAELLPPGPRWNFRVVSTLHPTKNPVVLYYHNSLECIESLFNHPYFMSHIDYTPFCLFTTAERMVREYTEWMSGEVTWQMQSKLPEGVTLCGVILSSDKTHITNICGGKVAHPLLISLANIRMAVWNKASSHAFLLAALMPITEFLHPNKRMCSVLHVRLFHQCLDIVVDPLKTAARIGCMMSDPVGNVQYCFTPLAAYIVDTPEACMLACVQDLTDDNGILQGVW</sequence>
<dbReference type="OrthoDB" id="2677878at2759"/>
<keyword evidence="2" id="KW-1185">Reference proteome</keyword>
<evidence type="ECO:0000313" key="2">
    <source>
        <dbReference type="Proteomes" id="UP000683000"/>
    </source>
</evidence>
<organism evidence="1 2">
    <name type="scientific">Boletus reticuloceps</name>
    <dbReference type="NCBI Taxonomy" id="495285"/>
    <lineage>
        <taxon>Eukaryota</taxon>
        <taxon>Fungi</taxon>
        <taxon>Dikarya</taxon>
        <taxon>Basidiomycota</taxon>
        <taxon>Agaricomycotina</taxon>
        <taxon>Agaricomycetes</taxon>
        <taxon>Agaricomycetidae</taxon>
        <taxon>Boletales</taxon>
        <taxon>Boletineae</taxon>
        <taxon>Boletaceae</taxon>
        <taxon>Boletoideae</taxon>
        <taxon>Boletus</taxon>
    </lineage>
</organism>
<name>A0A8I2YLS6_9AGAM</name>
<dbReference type="InterPro" id="IPR041078">
    <property type="entry name" value="Plavaka"/>
</dbReference>
<accession>A0A8I2YLS6</accession>
<gene>
    <name evidence="1" type="ORF">JVT61DRAFT_4259</name>
</gene>
<dbReference type="Pfam" id="PF18759">
    <property type="entry name" value="Plavaka"/>
    <property type="match status" value="1"/>
</dbReference>
<protein>
    <submittedName>
        <fullName evidence="1">Uncharacterized protein</fullName>
    </submittedName>
</protein>
<dbReference type="AlphaFoldDB" id="A0A8I2YLS6"/>
<proteinExistence type="predicted"/>
<comment type="caution">
    <text evidence="1">The sequence shown here is derived from an EMBL/GenBank/DDBJ whole genome shotgun (WGS) entry which is preliminary data.</text>
</comment>
<reference evidence="1" key="1">
    <citation type="submission" date="2021-03" db="EMBL/GenBank/DDBJ databases">
        <title>Evolutionary innovations through gain and loss of genes in the ectomycorrhizal Boletales.</title>
        <authorList>
            <person name="Wu G."/>
            <person name="Miyauchi S."/>
            <person name="Morin E."/>
            <person name="Yang Z.-L."/>
            <person name="Xu J."/>
            <person name="Martin F.M."/>
        </authorList>
    </citation>
    <scope>NUCLEOTIDE SEQUENCE</scope>
    <source>
        <strain evidence="1">BR01</strain>
    </source>
</reference>